<feature type="domain" description="IraD/Gp25-like" evidence="1">
    <location>
        <begin position="28"/>
        <end position="114"/>
    </location>
</feature>
<proteinExistence type="predicted"/>
<evidence type="ECO:0000259" key="1">
    <source>
        <dbReference type="Pfam" id="PF04965"/>
    </source>
</evidence>
<organism evidence="2 3">
    <name type="scientific">Roseateles flavus</name>
    <dbReference type="NCBI Taxonomy" id="3149041"/>
    <lineage>
        <taxon>Bacteria</taxon>
        <taxon>Pseudomonadati</taxon>
        <taxon>Pseudomonadota</taxon>
        <taxon>Betaproteobacteria</taxon>
        <taxon>Burkholderiales</taxon>
        <taxon>Sphaerotilaceae</taxon>
        <taxon>Roseateles</taxon>
    </lineage>
</organism>
<dbReference type="SUPFAM" id="SSF160719">
    <property type="entry name" value="gpW/gp25-like"/>
    <property type="match status" value="1"/>
</dbReference>
<reference evidence="2 3" key="1">
    <citation type="submission" date="2024-05" db="EMBL/GenBank/DDBJ databases">
        <title>Roseateles sp. 2.12 16S ribosomal RNA gene Genome sequencing and assembly.</title>
        <authorList>
            <person name="Woo H."/>
        </authorList>
    </citation>
    <scope>NUCLEOTIDE SEQUENCE [LARGE SCALE GENOMIC DNA]</scope>
    <source>
        <strain evidence="2 3">2.12</strain>
    </source>
</reference>
<evidence type="ECO:0000313" key="2">
    <source>
        <dbReference type="EMBL" id="MEO3714292.1"/>
    </source>
</evidence>
<gene>
    <name evidence="2" type="ORF">ABDJ40_16125</name>
</gene>
<dbReference type="Gene3D" id="3.10.450.40">
    <property type="match status" value="1"/>
</dbReference>
<accession>A0ABV0GGV9</accession>
<dbReference type="Proteomes" id="UP001462640">
    <property type="component" value="Unassembled WGS sequence"/>
</dbReference>
<dbReference type="Pfam" id="PF04965">
    <property type="entry name" value="GPW_gp25"/>
    <property type="match status" value="1"/>
</dbReference>
<dbReference type="RefSeq" id="WP_347611401.1">
    <property type="nucleotide sequence ID" value="NZ_JBDPZC010000007.1"/>
</dbReference>
<dbReference type="EMBL" id="JBDPZC010000007">
    <property type="protein sequence ID" value="MEO3714292.1"/>
    <property type="molecule type" value="Genomic_DNA"/>
</dbReference>
<protein>
    <submittedName>
        <fullName evidence="2">GPW/gp25 family protein</fullName>
    </submittedName>
</protein>
<evidence type="ECO:0000313" key="3">
    <source>
        <dbReference type="Proteomes" id="UP001462640"/>
    </source>
</evidence>
<sequence length="135" mass="15739">MSILGRGWSFPPRFDADQRLVLCEDVPDIEESLRILFGTRRGERVMQHAYGTLLHQFVFEQATPQTLNELCSMLRLAIMYFEPRIEVEALEARVSPEDWARIEIDLSYRVRTTNTRHNMVYPLYLDQASHPVQAG</sequence>
<dbReference type="InterPro" id="IPR007048">
    <property type="entry name" value="IraD/Gp25-like"/>
</dbReference>
<keyword evidence="3" id="KW-1185">Reference proteome</keyword>
<comment type="caution">
    <text evidence="2">The sequence shown here is derived from an EMBL/GenBank/DDBJ whole genome shotgun (WGS) entry which is preliminary data.</text>
</comment>
<name>A0ABV0GGV9_9BURK</name>